<dbReference type="InterPro" id="IPR007372">
    <property type="entry name" value="Lipid/polyisoprenoid-bd_YceI"/>
</dbReference>
<dbReference type="EMBL" id="JACCKA010000091">
    <property type="protein sequence ID" value="NZA28312.1"/>
    <property type="molecule type" value="Genomic_DNA"/>
</dbReference>
<dbReference type="AlphaFoldDB" id="A0A853JHW5"/>
<name>A0A853JHW5_9GAMM</name>
<keyword evidence="5" id="KW-1185">Reference proteome</keyword>
<comment type="caution">
    <text evidence="4">The sequence shown here is derived from an EMBL/GenBank/DDBJ whole genome shotgun (WGS) entry which is preliminary data.</text>
</comment>
<reference evidence="4 5" key="1">
    <citation type="submission" date="2020-07" db="EMBL/GenBank/DDBJ databases">
        <title>Luteimonas sp. SJ-92.</title>
        <authorList>
            <person name="Huang X.-X."/>
            <person name="Xu L."/>
            <person name="Sun J.-Q."/>
        </authorList>
    </citation>
    <scope>NUCLEOTIDE SEQUENCE [LARGE SCALE GENOMIC DNA]</scope>
    <source>
        <strain evidence="4 5">SJ-92</strain>
    </source>
</reference>
<accession>A0A853JHW5</accession>
<dbReference type="Gene3D" id="2.40.128.110">
    <property type="entry name" value="Lipid/polyisoprenoid-binding, YceI-like"/>
    <property type="match status" value="1"/>
</dbReference>
<keyword evidence="2" id="KW-0732">Signal</keyword>
<feature type="chain" id="PRO_5032375664" evidence="2">
    <location>
        <begin position="21"/>
        <end position="231"/>
    </location>
</feature>
<dbReference type="Proteomes" id="UP000578091">
    <property type="component" value="Unassembled WGS sequence"/>
</dbReference>
<evidence type="ECO:0000256" key="2">
    <source>
        <dbReference type="SAM" id="SignalP"/>
    </source>
</evidence>
<feature type="domain" description="Lipid/polyisoprenoid-binding YceI-like" evidence="3">
    <location>
        <begin position="24"/>
        <end position="189"/>
    </location>
</feature>
<proteinExistence type="predicted"/>
<organism evidence="4 5">
    <name type="scientific">Luteimonas salinisoli</name>
    <dbReference type="NCBI Taxonomy" id="2752307"/>
    <lineage>
        <taxon>Bacteria</taxon>
        <taxon>Pseudomonadati</taxon>
        <taxon>Pseudomonadota</taxon>
        <taxon>Gammaproteobacteria</taxon>
        <taxon>Lysobacterales</taxon>
        <taxon>Lysobacteraceae</taxon>
        <taxon>Luteimonas</taxon>
    </lineage>
</organism>
<gene>
    <name evidence="4" type="ORF">H0E84_18205</name>
</gene>
<evidence type="ECO:0000259" key="3">
    <source>
        <dbReference type="SMART" id="SM00867"/>
    </source>
</evidence>
<dbReference type="SMART" id="SM00867">
    <property type="entry name" value="YceI"/>
    <property type="match status" value="1"/>
</dbReference>
<evidence type="ECO:0000313" key="5">
    <source>
        <dbReference type="Proteomes" id="UP000578091"/>
    </source>
</evidence>
<evidence type="ECO:0000256" key="1">
    <source>
        <dbReference type="SAM" id="MobiDB-lite"/>
    </source>
</evidence>
<feature type="region of interest" description="Disordered" evidence="1">
    <location>
        <begin position="189"/>
        <end position="231"/>
    </location>
</feature>
<protein>
    <submittedName>
        <fullName evidence="4">YceI family protein</fullName>
    </submittedName>
</protein>
<dbReference type="SUPFAM" id="SSF101874">
    <property type="entry name" value="YceI-like"/>
    <property type="match status" value="1"/>
</dbReference>
<evidence type="ECO:0000313" key="4">
    <source>
        <dbReference type="EMBL" id="NZA28312.1"/>
    </source>
</evidence>
<dbReference type="InterPro" id="IPR036761">
    <property type="entry name" value="TTHA0802/YceI-like_sf"/>
</dbReference>
<dbReference type="PANTHER" id="PTHR34406:SF1">
    <property type="entry name" value="PROTEIN YCEI"/>
    <property type="match status" value="1"/>
</dbReference>
<sequence>MSVLPALALALALSVGAARAEPRTYALDPVHTRVVFAVDHAGFSRAIGTVSGSTGTLVFDPQDWSAARLHAEIPIAAIDLGDARWNRAALGRNLLDAERHPVAVFASERVEPLAEDRAEVHGILTLRGVSRPLTLTVRLNALKRHPLPPFRSTAGFTAVGTLDRGDYGIDAWGSMIGRTVELHIEAEATRTRADAGPMQDDDGATPSRDRDDQGPQATLRFRPQRLPESAA</sequence>
<feature type="signal peptide" evidence="2">
    <location>
        <begin position="1"/>
        <end position="20"/>
    </location>
</feature>
<dbReference type="Pfam" id="PF04264">
    <property type="entry name" value="YceI"/>
    <property type="match status" value="1"/>
</dbReference>
<dbReference type="PANTHER" id="PTHR34406">
    <property type="entry name" value="PROTEIN YCEI"/>
    <property type="match status" value="1"/>
</dbReference>